<feature type="compositionally biased region" description="Low complexity" evidence="1">
    <location>
        <begin position="340"/>
        <end position="350"/>
    </location>
</feature>
<dbReference type="Proteomes" id="UP001150238">
    <property type="component" value="Unassembled WGS sequence"/>
</dbReference>
<feature type="compositionally biased region" description="Low complexity" evidence="1">
    <location>
        <begin position="57"/>
        <end position="75"/>
    </location>
</feature>
<feature type="compositionally biased region" description="Low complexity" evidence="1">
    <location>
        <begin position="231"/>
        <end position="240"/>
    </location>
</feature>
<name>A0A9W9B0K1_9AGAR</name>
<gene>
    <name evidence="2" type="ORF">C8J55DRAFT_496931</name>
</gene>
<feature type="compositionally biased region" description="Low complexity" evidence="1">
    <location>
        <begin position="189"/>
        <end position="207"/>
    </location>
</feature>
<feature type="compositionally biased region" description="Low complexity" evidence="1">
    <location>
        <begin position="24"/>
        <end position="40"/>
    </location>
</feature>
<evidence type="ECO:0000256" key="1">
    <source>
        <dbReference type="SAM" id="MobiDB-lite"/>
    </source>
</evidence>
<reference evidence="2" key="2">
    <citation type="journal article" date="2023" name="Proc. Natl. Acad. Sci. U.S.A.">
        <title>A global phylogenomic analysis of the shiitake genus Lentinula.</title>
        <authorList>
            <person name="Sierra-Patev S."/>
            <person name="Min B."/>
            <person name="Naranjo-Ortiz M."/>
            <person name="Looney B."/>
            <person name="Konkel Z."/>
            <person name="Slot J.C."/>
            <person name="Sakamoto Y."/>
            <person name="Steenwyk J.L."/>
            <person name="Rokas A."/>
            <person name="Carro J."/>
            <person name="Camarero S."/>
            <person name="Ferreira P."/>
            <person name="Molpeceres G."/>
            <person name="Ruiz-Duenas F.J."/>
            <person name="Serrano A."/>
            <person name="Henrissat B."/>
            <person name="Drula E."/>
            <person name="Hughes K.W."/>
            <person name="Mata J.L."/>
            <person name="Ishikawa N.K."/>
            <person name="Vargas-Isla R."/>
            <person name="Ushijima S."/>
            <person name="Smith C.A."/>
            <person name="Donoghue J."/>
            <person name="Ahrendt S."/>
            <person name="Andreopoulos W."/>
            <person name="He G."/>
            <person name="LaButti K."/>
            <person name="Lipzen A."/>
            <person name="Ng V."/>
            <person name="Riley R."/>
            <person name="Sandor L."/>
            <person name="Barry K."/>
            <person name="Martinez A.T."/>
            <person name="Xiao Y."/>
            <person name="Gibbons J.G."/>
            <person name="Terashima K."/>
            <person name="Grigoriev I.V."/>
            <person name="Hibbett D."/>
        </authorList>
    </citation>
    <scope>NUCLEOTIDE SEQUENCE</scope>
    <source>
        <strain evidence="2">Sp2 HRB7682 ss15</strain>
    </source>
</reference>
<organism evidence="2 3">
    <name type="scientific">Lentinula lateritia</name>
    <dbReference type="NCBI Taxonomy" id="40482"/>
    <lineage>
        <taxon>Eukaryota</taxon>
        <taxon>Fungi</taxon>
        <taxon>Dikarya</taxon>
        <taxon>Basidiomycota</taxon>
        <taxon>Agaricomycotina</taxon>
        <taxon>Agaricomycetes</taxon>
        <taxon>Agaricomycetidae</taxon>
        <taxon>Agaricales</taxon>
        <taxon>Marasmiineae</taxon>
        <taxon>Omphalotaceae</taxon>
        <taxon>Lentinula</taxon>
    </lineage>
</organism>
<feature type="compositionally biased region" description="Low complexity" evidence="1">
    <location>
        <begin position="150"/>
        <end position="159"/>
    </location>
</feature>
<reference evidence="2" key="1">
    <citation type="submission" date="2022-08" db="EMBL/GenBank/DDBJ databases">
        <authorList>
            <consortium name="DOE Joint Genome Institute"/>
            <person name="Min B."/>
            <person name="Riley R."/>
            <person name="Sierra-Patev S."/>
            <person name="Naranjo-Ortiz M."/>
            <person name="Looney B."/>
            <person name="Konkel Z."/>
            <person name="Slot J.C."/>
            <person name="Sakamoto Y."/>
            <person name="Steenwyk J.L."/>
            <person name="Rokas A."/>
            <person name="Carro J."/>
            <person name="Camarero S."/>
            <person name="Ferreira P."/>
            <person name="Molpeceres G."/>
            <person name="Ruiz-Duenas F.J."/>
            <person name="Serrano A."/>
            <person name="Henrissat B."/>
            <person name="Drula E."/>
            <person name="Hughes K.W."/>
            <person name="Mata J.L."/>
            <person name="Ishikawa N.K."/>
            <person name="Vargas-Isla R."/>
            <person name="Ushijima S."/>
            <person name="Smith C.A."/>
            <person name="Ahrendt S."/>
            <person name="Andreopoulos W."/>
            <person name="He G."/>
            <person name="Labutti K."/>
            <person name="Lipzen A."/>
            <person name="Ng V."/>
            <person name="Sandor L."/>
            <person name="Barry K."/>
            <person name="Martinez A.T."/>
            <person name="Xiao Y."/>
            <person name="Gibbons J.G."/>
            <person name="Terashima K."/>
            <person name="Hibbett D.S."/>
            <person name="Grigoriev I.V."/>
        </authorList>
    </citation>
    <scope>NUCLEOTIDE SEQUENCE</scope>
    <source>
        <strain evidence="2">Sp2 HRB7682 ss15</strain>
    </source>
</reference>
<proteinExistence type="predicted"/>
<dbReference type="EMBL" id="JANVFS010000002">
    <property type="protein sequence ID" value="KAJ4494549.1"/>
    <property type="molecule type" value="Genomic_DNA"/>
</dbReference>
<evidence type="ECO:0000313" key="3">
    <source>
        <dbReference type="Proteomes" id="UP001150238"/>
    </source>
</evidence>
<feature type="compositionally biased region" description="Pro residues" evidence="1">
    <location>
        <begin position="297"/>
        <end position="309"/>
    </location>
</feature>
<comment type="caution">
    <text evidence="2">The sequence shown here is derived from an EMBL/GenBank/DDBJ whole genome shotgun (WGS) entry which is preliminary data.</text>
</comment>
<feature type="region of interest" description="Disordered" evidence="1">
    <location>
        <begin position="144"/>
        <end position="242"/>
    </location>
</feature>
<feature type="compositionally biased region" description="Polar residues" evidence="1">
    <location>
        <begin position="326"/>
        <end position="339"/>
    </location>
</feature>
<feature type="region of interest" description="Disordered" evidence="1">
    <location>
        <begin position="1"/>
        <end position="100"/>
    </location>
</feature>
<accession>A0A9W9B0K1</accession>
<protein>
    <submittedName>
        <fullName evidence="2">Uncharacterized protein</fullName>
    </submittedName>
</protein>
<sequence>METTAGTKVSVPDLRHVTSSGALSPATTMSPSSNSPTSTTRGRLSQHYGLGLGLGSPLGSSSIPSSPTSVHSSSSAIFERDIEAPTTTTTSTTNATRPNPHHIARGHTTESLDQNVPSVLDSAAEILAAGKGDNVLVIESVTTSGSGWASPRSMGSRSPSPSPLAQGSLLLGVPGAGAVSTSPPRPTIATSLSSPSKSPPTTIAATSPDDDASSDEPLTTKRDTVPDYPWSSPHSHSPPHTLSTKRLSFVSYSDLLTSTPTLSLPLSTLTAAANEPPHIATVGNALEGLAHTHPTHPNHPPTSTSPPSSPLSTPTPLGFGYDHASSRSPSLAYQRPSTPGSGSASRNRSNRASAVFLDDLLGGEWQREGLGRGLEERLEELGGDV</sequence>
<dbReference type="AlphaFoldDB" id="A0A9W9B0K1"/>
<evidence type="ECO:0000313" key="2">
    <source>
        <dbReference type="EMBL" id="KAJ4494549.1"/>
    </source>
</evidence>
<feature type="region of interest" description="Disordered" evidence="1">
    <location>
        <begin position="289"/>
        <end position="350"/>
    </location>
</feature>
<feature type="compositionally biased region" description="Low complexity" evidence="1">
    <location>
        <begin position="86"/>
        <end position="96"/>
    </location>
</feature>